<name>A0A7R9DEW1_TIMPO</name>
<dbReference type="AlphaFoldDB" id="A0A7R9DEW1"/>
<accession>A0A7R9DEW1</accession>
<evidence type="ECO:0000256" key="1">
    <source>
        <dbReference type="SAM" id="MobiDB-lite"/>
    </source>
</evidence>
<dbReference type="EMBL" id="OD006855">
    <property type="protein sequence ID" value="CAD7413432.1"/>
    <property type="molecule type" value="Genomic_DNA"/>
</dbReference>
<protein>
    <submittedName>
        <fullName evidence="2">Uncharacterized protein</fullName>
    </submittedName>
</protein>
<proteinExistence type="predicted"/>
<reference evidence="2" key="1">
    <citation type="submission" date="2020-11" db="EMBL/GenBank/DDBJ databases">
        <authorList>
            <person name="Tran Van P."/>
        </authorList>
    </citation>
    <scope>NUCLEOTIDE SEQUENCE</scope>
</reference>
<feature type="compositionally biased region" description="Polar residues" evidence="1">
    <location>
        <begin position="72"/>
        <end position="83"/>
    </location>
</feature>
<organism evidence="2">
    <name type="scientific">Timema poppense</name>
    <name type="common">Walking stick</name>
    <dbReference type="NCBI Taxonomy" id="170557"/>
    <lineage>
        <taxon>Eukaryota</taxon>
        <taxon>Metazoa</taxon>
        <taxon>Ecdysozoa</taxon>
        <taxon>Arthropoda</taxon>
        <taxon>Hexapoda</taxon>
        <taxon>Insecta</taxon>
        <taxon>Pterygota</taxon>
        <taxon>Neoptera</taxon>
        <taxon>Polyneoptera</taxon>
        <taxon>Phasmatodea</taxon>
        <taxon>Timematodea</taxon>
        <taxon>Timematoidea</taxon>
        <taxon>Timematidae</taxon>
        <taxon>Timema</taxon>
    </lineage>
</organism>
<feature type="region of interest" description="Disordered" evidence="1">
    <location>
        <begin position="48"/>
        <end position="83"/>
    </location>
</feature>
<sequence>MASLVLTDSSQLTYDSQHLVNSIEYVGLLVGITQRFCVNDVAYSEISKSEIGSGGEDDDKQAVIPVPEPKTPSVQPSIVYQVN</sequence>
<evidence type="ECO:0000313" key="2">
    <source>
        <dbReference type="EMBL" id="CAD7413432.1"/>
    </source>
</evidence>
<gene>
    <name evidence="2" type="ORF">TPSB3V08_LOCUS9011</name>
</gene>